<name>A0ABR2KA07_9EUKA</name>
<keyword evidence="3" id="KW-1185">Reference proteome</keyword>
<evidence type="ECO:0000313" key="3">
    <source>
        <dbReference type="Proteomes" id="UP001470230"/>
    </source>
</evidence>
<organism evidence="2 3">
    <name type="scientific">Tritrichomonas musculus</name>
    <dbReference type="NCBI Taxonomy" id="1915356"/>
    <lineage>
        <taxon>Eukaryota</taxon>
        <taxon>Metamonada</taxon>
        <taxon>Parabasalia</taxon>
        <taxon>Tritrichomonadida</taxon>
        <taxon>Tritrichomonadidae</taxon>
        <taxon>Tritrichomonas</taxon>
    </lineage>
</organism>
<evidence type="ECO:0000256" key="1">
    <source>
        <dbReference type="ARBA" id="ARBA00006545"/>
    </source>
</evidence>
<dbReference type="Proteomes" id="UP001470230">
    <property type="component" value="Unassembled WGS sequence"/>
</dbReference>
<dbReference type="PANTHER" id="PTHR16166:SF93">
    <property type="entry name" value="INTERMEMBRANE LIPID TRANSFER PROTEIN VPS13"/>
    <property type="match status" value="1"/>
</dbReference>
<dbReference type="EMBL" id="JAPFFF010000006">
    <property type="protein sequence ID" value="KAK8887601.1"/>
    <property type="molecule type" value="Genomic_DNA"/>
</dbReference>
<proteinExistence type="inferred from homology"/>
<dbReference type="InterPro" id="IPR026847">
    <property type="entry name" value="VPS13"/>
</dbReference>
<protein>
    <recommendedName>
        <fullName evidence="4">Chorein N-terminal domain-containing protein</fullName>
    </recommendedName>
</protein>
<dbReference type="PANTHER" id="PTHR16166">
    <property type="entry name" value="VACUOLAR PROTEIN SORTING-ASSOCIATED PROTEIN VPS13"/>
    <property type="match status" value="1"/>
</dbReference>
<reference evidence="2 3" key="1">
    <citation type="submission" date="2024-04" db="EMBL/GenBank/DDBJ databases">
        <title>Tritrichomonas musculus Genome.</title>
        <authorList>
            <person name="Alves-Ferreira E."/>
            <person name="Grigg M."/>
            <person name="Lorenzi H."/>
            <person name="Galac M."/>
        </authorList>
    </citation>
    <scope>NUCLEOTIDE SEQUENCE [LARGE SCALE GENOMIC DNA]</scope>
    <source>
        <strain evidence="2 3">EAF2021</strain>
    </source>
</reference>
<comment type="caution">
    <text evidence="2">The sequence shown here is derived from an EMBL/GenBank/DDBJ whole genome shotgun (WGS) entry which is preliminary data.</text>
</comment>
<accession>A0ABR2KA07</accession>
<evidence type="ECO:0008006" key="4">
    <source>
        <dbReference type="Google" id="ProtNLM"/>
    </source>
</evidence>
<sequence length="2114" mass="241476">MLNSVIGDFINAALSAHMDEINKNAVDSKLLSNQLYISEISLYKFALLQYQLPLIIKTGIIKGIDIRIPFTGVSKEPSKITINDVAILCTLCTGNPRTIITANDMYQLRERQLEAHDLFKLKYKNILKILPFDKLKNLSKKMMNSITIEITHFHLRIELKSGHALGLYSDKIIFKSVKTEKDLEKHQNLYLPGLCVYLDMNSKPVPLQPRMAFIEKMRQLNAKNHTFIVSPFDFHATIKNEPNLTLLESILDNININITQEQLPVFFEISSGVSKFMKLFEFIDIPSEYKADPVRMWSFVHESAKRKIKSPYQTFINAIYKIIDRQRYLKLWKKNKKRDKEIIDIEHRLDYKTVIMFRSIAETSGKKAIDKIINWVEMDPILLISGKMNSFNLHGFAENVFFLFKDKKFGSKVVFNNPEFKFLNLETETKITAILSSFCVDYLREKKTFSIFKSLYNEDKHIQVDTFLKTKNNHVISTEINVLSQIPDFCFDLQHSLEFLSNLDLNFLAMWQQTTKPAELTFKIELEKTTLMWILNKTQMINFCLNSVEIQSLKENLVDFFIQNFSVTSNVPILQDLTISGTIENDNVDIIVNNLSLNFGHDEVKLFKPLLKYTKKLDNSIPKKVPKMTIKISSINVESDYIPGQKIELTDLSIALIDSISSSLVFKSFSIGQFISLKDFSISLDKEKTLILILSNCSLKISDIPEFQLPEIDPSATQKANDFKVNLLVSELKLNLFEIDLNLTNFEVKNTDKFEFKFDSIYSSFIEFSKNSSISGCFTPATNFIELSLNFDSITIDLDPLLDSLTIPKNKKLNKPPEILPLKFKIKAPMFPITIKQKSRIISCGTEISSYMSEDNILNIKLRKCFFKINDAVIFENLAVALYQAPSSKLTIALNENTFHLSLRLMNQLIDMFSQPNVTKFNPYDVICNFDVVIPKIEVVIHAQRKDKLGPRLFVIPIIDTRIHSHNHQLKYSTTFSAECILSPLQSLQIISQTIYSGKSNISEELIESKMSVKLPIDIFMSPRTLNSILNFKKDSEMAADFLFVNQTGMVVQFIVDGSDFIVLNNSGKLDQHFPNNPKIEINFPNISEKNSFDISILRRENAYPILVDSGYIMIQMTARSLILTSILTFRNLTSTKIILDVPEMGNIEIDEGDTFFLPPRFCQIRYVTLIVNGSGKPLYLLNTIQEINLSNRFFIVTYERDPISLVSTFSFNAPFYLQSFYPYKMKVKSKELTLSAHTNALCPIDNISPSSLSIDLEITSDDLFHTSKLKINKFADFEMLKTESKDDHPVYLSCQTVKKKGSTIFQLSAELFVHNQLGVQLGIAHEGSEFIKPKTNVIRPDLFSTFELKKSDINDNDSYGYFYNIIKNDEIEPFVFTSSPSEEFQVRFMILHSEKESTDKLYVNKVDSSSFITLPSSQVTSDVMPATVIMKHPRDHPNTTFMYIRPAFYLINKSDISLYVRLSETVDGLIQPNSFLPVRSIVPSFLIEFIMMNTEATINLLESNSFSLLLTADLSLTVETNVVDSVKYFTFTTVKNNRSFAVINDTDSAFNFIQKNEKEDEYIFDVYPYSARLFDLPDSRIPSIITIEKFGLSIDLDTPVETTAINSDLFYRVEMGCYGKYFLHLMSKPPTIEQKDYCQKITFKFDALYCHLVTHSSRELCQLTIVKTVAQFQQQKDDKRLSVSIGGIQLDDMNEKAVFPVVFAGFPLNDRPFISVYYQKFSKEVIGFIITEIQPITAKIDLSFIGDLIALFSSLDIDQSIQSTVKSIGPKHMLQLLRFMPITTDISFNGRTSRQASCFYPDFTFAYYLSLIPTIDALNIFFDTFEETFLSVTNDELLSFVGEHYLYSLRSQWLRIIGSAAFLGSPQKLLLNFKRSFTSLFKNGDGSNFMKGTFGVIIETPETCFRTVSSSCRSLTDDYSLANVEVTAMGSLKWGAKSFCHSLSRAVTGIVTRPIDKKREGVGGILKGVGEGIFGVVTNTVGGVLDLGSGVLGGVRRGLFGEYVFKRVKEPIKFEGDDQQLNGFDSEILYWDRNVQIYRTMVHSENGTLLISKIKIIDKKDQIVKLIEINDKVHVTLKFKDAEMASEFCDLIETQKARNKLIQLLDFFYPKKI</sequence>
<comment type="similarity">
    <text evidence="1">Belongs to the VPS13 family.</text>
</comment>
<gene>
    <name evidence="2" type="ORF">M9Y10_038652</name>
</gene>
<evidence type="ECO:0000313" key="2">
    <source>
        <dbReference type="EMBL" id="KAK8887601.1"/>
    </source>
</evidence>